<dbReference type="CDD" id="cd17319">
    <property type="entry name" value="MFS_ExuT_GudP_like"/>
    <property type="match status" value="1"/>
</dbReference>
<feature type="transmembrane region" description="Helical" evidence="6">
    <location>
        <begin position="188"/>
        <end position="210"/>
    </location>
</feature>
<feature type="domain" description="Major facilitator superfamily (MFS) profile" evidence="7">
    <location>
        <begin position="29"/>
        <end position="433"/>
    </location>
</feature>
<gene>
    <name evidence="8" type="ORF">GNZ12_39430</name>
</gene>
<evidence type="ECO:0000256" key="3">
    <source>
        <dbReference type="ARBA" id="ARBA00022692"/>
    </source>
</evidence>
<feature type="transmembrane region" description="Helical" evidence="6">
    <location>
        <begin position="91"/>
        <end position="113"/>
    </location>
</feature>
<feature type="transmembrane region" description="Helical" evidence="6">
    <location>
        <begin position="285"/>
        <end position="306"/>
    </location>
</feature>
<evidence type="ECO:0000259" key="7">
    <source>
        <dbReference type="PROSITE" id="PS50850"/>
    </source>
</evidence>
<dbReference type="RefSeq" id="WP_172317836.1">
    <property type="nucleotide sequence ID" value="NZ_WOEY01000159.1"/>
</dbReference>
<feature type="transmembrane region" description="Helical" evidence="6">
    <location>
        <begin position="318"/>
        <end position="337"/>
    </location>
</feature>
<feature type="transmembrane region" description="Helical" evidence="6">
    <location>
        <begin position="409"/>
        <end position="429"/>
    </location>
</feature>
<feature type="transmembrane region" description="Helical" evidence="6">
    <location>
        <begin position="343"/>
        <end position="365"/>
    </location>
</feature>
<comment type="subcellular location">
    <subcellularLocation>
        <location evidence="1">Membrane</location>
        <topology evidence="1">Multi-pass membrane protein</topology>
    </subcellularLocation>
</comment>
<proteinExistence type="predicted"/>
<dbReference type="Proteomes" id="UP000652198">
    <property type="component" value="Unassembled WGS sequence"/>
</dbReference>
<feature type="transmembrane region" description="Helical" evidence="6">
    <location>
        <begin position="62"/>
        <end position="79"/>
    </location>
</feature>
<sequence>MTHIEAATGAGTSEVQLERALYARIGWRIFPIVLLGYIFAYLDRINIGFAALQMKADLGFTDAVYGLGAGIFFAGYLACEVPSNLLLQRVGARLTMARIMICWGMTSCCMMFVRTPATFYILRVLLGVFEAGLTPGVVFYLTLWYPEARLARVTALFLSGSVMAGLLGAPVSGVVLDAMTGVHGLRGWQWLFLVEGLPSVLLGIVSLFFLPDGPQSARWLSEAERRQVSARLPAGRNRSHGGFGAALRDSNVYAIAFAWFTVICGTYAVSFWMPMMLRSAGAHTASSIGLWSIIPYGVGALGMILLSRHSDRTLERRWHAAGCAVAGAAALALLPVVGSNLPLTLVALTVATVSVFSAMPILFSIPMTLLSPRAAPGGIALINSIGQTGGFLSPFMLGWIKTTTGSLNIGLYIIAMLLGLGAVIMVNVVRTSPKQIRDVGEDGVPGAPRATDL</sequence>
<keyword evidence="3 6" id="KW-0812">Transmembrane</keyword>
<name>A0ABX2C2L8_9BURK</name>
<keyword evidence="4 6" id="KW-1133">Transmembrane helix</keyword>
<keyword evidence="9" id="KW-1185">Reference proteome</keyword>
<evidence type="ECO:0000256" key="5">
    <source>
        <dbReference type="ARBA" id="ARBA00023136"/>
    </source>
</evidence>
<feature type="transmembrane region" description="Helical" evidence="6">
    <location>
        <begin position="252"/>
        <end position="273"/>
    </location>
</feature>
<reference evidence="8 9" key="1">
    <citation type="submission" date="2019-11" db="EMBL/GenBank/DDBJ databases">
        <title>Metabolism of dissolved organic matter in forest soils.</title>
        <authorList>
            <person name="Cyle K.T."/>
            <person name="Wilhelm R.C."/>
            <person name="Martinez C.E."/>
        </authorList>
    </citation>
    <scope>NUCLEOTIDE SEQUENCE [LARGE SCALE GENOMIC DNA]</scope>
    <source>
        <strain evidence="8 9">1N</strain>
    </source>
</reference>
<dbReference type="SUPFAM" id="SSF103473">
    <property type="entry name" value="MFS general substrate transporter"/>
    <property type="match status" value="1"/>
</dbReference>
<dbReference type="Pfam" id="PF07690">
    <property type="entry name" value="MFS_1"/>
    <property type="match status" value="1"/>
</dbReference>
<dbReference type="EMBL" id="WOEY01000159">
    <property type="protein sequence ID" value="NPT47259.1"/>
    <property type="molecule type" value="Genomic_DNA"/>
</dbReference>
<organism evidence="8 9">
    <name type="scientific">Paraburkholderia solitsugae</name>
    <dbReference type="NCBI Taxonomy" id="2675748"/>
    <lineage>
        <taxon>Bacteria</taxon>
        <taxon>Pseudomonadati</taxon>
        <taxon>Pseudomonadota</taxon>
        <taxon>Betaproteobacteria</taxon>
        <taxon>Burkholderiales</taxon>
        <taxon>Burkholderiaceae</taxon>
        <taxon>Paraburkholderia</taxon>
    </lineage>
</organism>
<feature type="transmembrane region" description="Helical" evidence="6">
    <location>
        <begin position="377"/>
        <end position="397"/>
    </location>
</feature>
<dbReference type="PROSITE" id="PS50850">
    <property type="entry name" value="MFS"/>
    <property type="match status" value="1"/>
</dbReference>
<protein>
    <submittedName>
        <fullName evidence="8">MFS transporter</fullName>
    </submittedName>
</protein>
<dbReference type="InterPro" id="IPR020846">
    <property type="entry name" value="MFS_dom"/>
</dbReference>
<dbReference type="Gene3D" id="1.20.1250.20">
    <property type="entry name" value="MFS general substrate transporter like domains"/>
    <property type="match status" value="2"/>
</dbReference>
<evidence type="ECO:0000256" key="2">
    <source>
        <dbReference type="ARBA" id="ARBA00022448"/>
    </source>
</evidence>
<dbReference type="PANTHER" id="PTHR43791">
    <property type="entry name" value="PERMEASE-RELATED"/>
    <property type="match status" value="1"/>
</dbReference>
<dbReference type="InterPro" id="IPR036259">
    <property type="entry name" value="MFS_trans_sf"/>
</dbReference>
<feature type="transmembrane region" description="Helical" evidence="6">
    <location>
        <begin position="119"/>
        <end position="143"/>
    </location>
</feature>
<evidence type="ECO:0000313" key="9">
    <source>
        <dbReference type="Proteomes" id="UP000652198"/>
    </source>
</evidence>
<evidence type="ECO:0000313" key="8">
    <source>
        <dbReference type="EMBL" id="NPT47259.1"/>
    </source>
</evidence>
<dbReference type="PANTHER" id="PTHR43791:SF36">
    <property type="entry name" value="TRANSPORTER, PUTATIVE (AFU_ORTHOLOGUE AFUA_6G08340)-RELATED"/>
    <property type="match status" value="1"/>
</dbReference>
<feature type="transmembrane region" description="Helical" evidence="6">
    <location>
        <begin position="155"/>
        <end position="176"/>
    </location>
</feature>
<comment type="caution">
    <text evidence="8">The sequence shown here is derived from an EMBL/GenBank/DDBJ whole genome shotgun (WGS) entry which is preliminary data.</text>
</comment>
<dbReference type="InterPro" id="IPR011701">
    <property type="entry name" value="MFS"/>
</dbReference>
<evidence type="ECO:0000256" key="4">
    <source>
        <dbReference type="ARBA" id="ARBA00022989"/>
    </source>
</evidence>
<keyword evidence="5 6" id="KW-0472">Membrane</keyword>
<evidence type="ECO:0000256" key="1">
    <source>
        <dbReference type="ARBA" id="ARBA00004141"/>
    </source>
</evidence>
<keyword evidence="2" id="KW-0813">Transport</keyword>
<feature type="transmembrane region" description="Helical" evidence="6">
    <location>
        <begin position="25"/>
        <end position="42"/>
    </location>
</feature>
<evidence type="ECO:0000256" key="6">
    <source>
        <dbReference type="SAM" id="Phobius"/>
    </source>
</evidence>
<accession>A0ABX2C2L8</accession>